<evidence type="ECO:0000313" key="4">
    <source>
        <dbReference type="EMBL" id="UWP60141.1"/>
    </source>
</evidence>
<gene>
    <name evidence="4" type="ORF">NQ502_03540</name>
</gene>
<reference evidence="4" key="1">
    <citation type="journal article" date="2022" name="Cell">
        <title>Design, construction, and in vivo augmentation of a complex gut microbiome.</title>
        <authorList>
            <person name="Cheng A.G."/>
            <person name="Ho P.Y."/>
            <person name="Aranda-Diaz A."/>
            <person name="Jain S."/>
            <person name="Yu F.B."/>
            <person name="Meng X."/>
            <person name="Wang M."/>
            <person name="Iakiviak M."/>
            <person name="Nagashima K."/>
            <person name="Zhao A."/>
            <person name="Murugkar P."/>
            <person name="Patil A."/>
            <person name="Atabakhsh K."/>
            <person name="Weakley A."/>
            <person name="Yan J."/>
            <person name="Brumbaugh A.R."/>
            <person name="Higginbottom S."/>
            <person name="Dimas A."/>
            <person name="Shiver A.L."/>
            <person name="Deutschbauer A."/>
            <person name="Neff N."/>
            <person name="Sonnenburg J.L."/>
            <person name="Huang K.C."/>
            <person name="Fischbach M.A."/>
        </authorList>
    </citation>
    <scope>NUCLEOTIDE SEQUENCE</scope>
    <source>
        <strain evidence="4">DSM 19829</strain>
    </source>
</reference>
<dbReference type="Gene3D" id="2.60.40.790">
    <property type="match status" value="1"/>
</dbReference>
<dbReference type="InterPro" id="IPR008978">
    <property type="entry name" value="HSP20-like_chaperone"/>
</dbReference>
<feature type="domain" description="SHSP" evidence="3">
    <location>
        <begin position="35"/>
        <end position="151"/>
    </location>
</feature>
<evidence type="ECO:0000256" key="2">
    <source>
        <dbReference type="RuleBase" id="RU003616"/>
    </source>
</evidence>
<dbReference type="Pfam" id="PF00011">
    <property type="entry name" value="HSP20"/>
    <property type="match status" value="1"/>
</dbReference>
<accession>A0ABY5VJK7</accession>
<protein>
    <submittedName>
        <fullName evidence="4">Hsp20 family protein</fullName>
    </submittedName>
</protein>
<dbReference type="EMBL" id="CP102290">
    <property type="protein sequence ID" value="UWP60141.1"/>
    <property type="molecule type" value="Genomic_DNA"/>
</dbReference>
<comment type="similarity">
    <text evidence="1 2">Belongs to the small heat shock protein (HSP20) family.</text>
</comment>
<keyword evidence="5" id="KW-1185">Reference proteome</keyword>
<dbReference type="Proteomes" id="UP001060164">
    <property type="component" value="Chromosome"/>
</dbReference>
<dbReference type="PANTHER" id="PTHR11527">
    <property type="entry name" value="HEAT-SHOCK PROTEIN 20 FAMILY MEMBER"/>
    <property type="match status" value="1"/>
</dbReference>
<proteinExistence type="inferred from homology"/>
<dbReference type="RefSeq" id="WP_028529994.1">
    <property type="nucleotide sequence ID" value="NZ_CABLBR010000039.1"/>
</dbReference>
<dbReference type="SUPFAM" id="SSF49764">
    <property type="entry name" value="HSP20-like chaperones"/>
    <property type="match status" value="1"/>
</dbReference>
<name>A0ABY5VJK7_9FIRM</name>
<dbReference type="CDD" id="cd06471">
    <property type="entry name" value="ACD_LpsHSP_like"/>
    <property type="match status" value="1"/>
</dbReference>
<organism evidence="4 5">
    <name type="scientific">Ruminococcus gauvreauii</name>
    <dbReference type="NCBI Taxonomy" id="438033"/>
    <lineage>
        <taxon>Bacteria</taxon>
        <taxon>Bacillati</taxon>
        <taxon>Bacillota</taxon>
        <taxon>Clostridia</taxon>
        <taxon>Eubacteriales</taxon>
        <taxon>Oscillospiraceae</taxon>
        <taxon>Ruminococcus</taxon>
    </lineage>
</organism>
<evidence type="ECO:0000313" key="5">
    <source>
        <dbReference type="Proteomes" id="UP001060164"/>
    </source>
</evidence>
<evidence type="ECO:0000259" key="3">
    <source>
        <dbReference type="PROSITE" id="PS01031"/>
    </source>
</evidence>
<sequence>MLMPSIFGESLFDEMFRFPYGMRYVSKPSASAEKSAGVPAFMKTDVKEAENGYEVAIDLPGYTKEDVKAELKDGYLTITATRNSEQEQTDEKTKYIRRERYTGQCSRTFYVGEEVTQEDIKASFKDGILYLGIPKKDKKAVEEPKYIPIEG</sequence>
<evidence type="ECO:0000256" key="1">
    <source>
        <dbReference type="PROSITE-ProRule" id="PRU00285"/>
    </source>
</evidence>
<dbReference type="PROSITE" id="PS01031">
    <property type="entry name" value="SHSP"/>
    <property type="match status" value="1"/>
</dbReference>
<dbReference type="InterPro" id="IPR031107">
    <property type="entry name" value="Small_HSP"/>
</dbReference>
<dbReference type="InterPro" id="IPR002068">
    <property type="entry name" value="A-crystallin/Hsp20_dom"/>
</dbReference>